<keyword evidence="2" id="KW-0418">Kinase</keyword>
<dbReference type="PANTHER" id="PTHR11909">
    <property type="entry name" value="CASEIN KINASE-RELATED"/>
    <property type="match status" value="1"/>
</dbReference>
<evidence type="ECO:0000313" key="2">
    <source>
        <dbReference type="EMBL" id="KAF6412231.1"/>
    </source>
</evidence>
<keyword evidence="2" id="KW-0808">Transferase</keyword>
<proteinExistence type="predicted"/>
<sequence length="214" mass="24149">MLGRPLQSALDDNPKHVMSTRSVFQMACRLLDALEFLHENEYVHGNVTAENIFVNPADLSQVTLGGYGFAFRYSPGGRHVAYTEGSRSPHEGDLEFISMDLHKGCGPSRRSDLQALGYCLLKWLYGTLPWTNFLSSIEDVMKLKQKFLDNPEALVGQCCRWMSPSETLQEYLKVAMALQYDEKPPYTLLRNSLEAVLQDLRVAAYDPVDLPMVP</sequence>
<dbReference type="InterPro" id="IPR000719">
    <property type="entry name" value="Prot_kinase_dom"/>
</dbReference>
<reference evidence="2 3" key="1">
    <citation type="journal article" date="2020" name="Nature">
        <title>Six reference-quality genomes reveal evolution of bat adaptations.</title>
        <authorList>
            <person name="Jebb D."/>
            <person name="Huang Z."/>
            <person name="Pippel M."/>
            <person name="Hughes G.M."/>
            <person name="Lavrichenko K."/>
            <person name="Devanna P."/>
            <person name="Winkler S."/>
            <person name="Jermiin L.S."/>
            <person name="Skirmuntt E.C."/>
            <person name="Katzourakis A."/>
            <person name="Burkitt-Gray L."/>
            <person name="Ray D.A."/>
            <person name="Sullivan K.A.M."/>
            <person name="Roscito J.G."/>
            <person name="Kirilenko B.M."/>
            <person name="Davalos L.M."/>
            <person name="Corthals A.P."/>
            <person name="Power M.L."/>
            <person name="Jones G."/>
            <person name="Ransome R.D."/>
            <person name="Dechmann D.K.N."/>
            <person name="Locatelli A.G."/>
            <person name="Puechmaille S.J."/>
            <person name="Fedrigo O."/>
            <person name="Jarvis E.D."/>
            <person name="Hiller M."/>
            <person name="Vernes S.C."/>
            <person name="Myers E.W."/>
            <person name="Teeling E.C."/>
        </authorList>
    </citation>
    <scope>NUCLEOTIDE SEQUENCE [LARGE SCALE GENOMIC DNA]</scope>
    <source>
        <strain evidence="2">MRouAeg1</strain>
        <tissue evidence="2">Muscle</tissue>
    </source>
</reference>
<dbReference type="SUPFAM" id="SSF56112">
    <property type="entry name" value="Protein kinase-like (PK-like)"/>
    <property type="match status" value="1"/>
</dbReference>
<evidence type="ECO:0000259" key="1">
    <source>
        <dbReference type="PROSITE" id="PS50011"/>
    </source>
</evidence>
<dbReference type="AlphaFoldDB" id="A0A7J8CMY6"/>
<feature type="domain" description="Protein kinase" evidence="1">
    <location>
        <begin position="1"/>
        <end position="197"/>
    </location>
</feature>
<dbReference type="Gene3D" id="1.10.510.10">
    <property type="entry name" value="Transferase(Phosphotransferase) domain 1"/>
    <property type="match status" value="1"/>
</dbReference>
<protein>
    <submittedName>
        <fullName evidence="2">VRK serine/threonine kinase 3</fullName>
    </submittedName>
</protein>
<keyword evidence="3" id="KW-1185">Reference proteome</keyword>
<organism evidence="2 3">
    <name type="scientific">Rousettus aegyptiacus</name>
    <name type="common">Egyptian fruit bat</name>
    <name type="synonym">Pteropus aegyptiacus</name>
    <dbReference type="NCBI Taxonomy" id="9407"/>
    <lineage>
        <taxon>Eukaryota</taxon>
        <taxon>Metazoa</taxon>
        <taxon>Chordata</taxon>
        <taxon>Craniata</taxon>
        <taxon>Vertebrata</taxon>
        <taxon>Euteleostomi</taxon>
        <taxon>Mammalia</taxon>
        <taxon>Eutheria</taxon>
        <taxon>Laurasiatheria</taxon>
        <taxon>Chiroptera</taxon>
        <taxon>Yinpterochiroptera</taxon>
        <taxon>Pteropodoidea</taxon>
        <taxon>Pteropodidae</taxon>
        <taxon>Rousettinae</taxon>
        <taxon>Rousettus</taxon>
    </lineage>
</organism>
<dbReference type="Proteomes" id="UP000593571">
    <property type="component" value="Unassembled WGS sequence"/>
</dbReference>
<dbReference type="PROSITE" id="PS50011">
    <property type="entry name" value="PROTEIN_KINASE_DOM"/>
    <property type="match status" value="1"/>
</dbReference>
<dbReference type="InterPro" id="IPR050235">
    <property type="entry name" value="CK1_Ser-Thr_kinase"/>
</dbReference>
<dbReference type="GO" id="GO:0005524">
    <property type="term" value="F:ATP binding"/>
    <property type="evidence" value="ECO:0007669"/>
    <property type="project" value="InterPro"/>
</dbReference>
<comment type="caution">
    <text evidence="2">The sequence shown here is derived from an EMBL/GenBank/DDBJ whole genome shotgun (WGS) entry which is preliminary data.</text>
</comment>
<accession>A0A7J8CMY6</accession>
<gene>
    <name evidence="2" type="ORF">HJG63_020526</name>
</gene>
<dbReference type="GO" id="GO:0004672">
    <property type="term" value="F:protein kinase activity"/>
    <property type="evidence" value="ECO:0007669"/>
    <property type="project" value="InterPro"/>
</dbReference>
<name>A0A7J8CMY6_ROUAE</name>
<evidence type="ECO:0000313" key="3">
    <source>
        <dbReference type="Proteomes" id="UP000593571"/>
    </source>
</evidence>
<dbReference type="Pfam" id="PF00069">
    <property type="entry name" value="Pkinase"/>
    <property type="match status" value="1"/>
</dbReference>
<dbReference type="InterPro" id="IPR011009">
    <property type="entry name" value="Kinase-like_dom_sf"/>
</dbReference>
<dbReference type="EMBL" id="JACASE010000014">
    <property type="protein sequence ID" value="KAF6412231.1"/>
    <property type="molecule type" value="Genomic_DNA"/>
</dbReference>